<dbReference type="OrthoDB" id="329272at2759"/>
<dbReference type="InterPro" id="IPR016181">
    <property type="entry name" value="Acyl_CoA_acyltransferase"/>
</dbReference>
<proteinExistence type="inferred from homology"/>
<dbReference type="UniPathway" id="UPA00113">
    <property type="reaction ID" value="UER00529"/>
</dbReference>
<keyword evidence="1" id="KW-0012">Acyltransferase</keyword>
<dbReference type="Proteomes" id="UP000246171">
    <property type="component" value="Unassembled WGS sequence"/>
</dbReference>
<dbReference type="RefSeq" id="XP_025389679.1">
    <property type="nucleotide sequence ID" value="XM_025533931.1"/>
</dbReference>
<dbReference type="SUPFAM" id="SSF55729">
    <property type="entry name" value="Acyl-CoA N-acyltransferases (Nat)"/>
    <property type="match status" value="1"/>
</dbReference>
<name>A0A317VT04_ASPEC</name>
<comment type="caution">
    <text evidence="4">The sequence shown here is derived from an EMBL/GenBank/DDBJ whole genome shotgun (WGS) entry which is preliminary data.</text>
</comment>
<dbReference type="PROSITE" id="PS51186">
    <property type="entry name" value="GNAT"/>
    <property type="match status" value="1"/>
</dbReference>
<dbReference type="EMBL" id="MSFU01000008">
    <property type="protein sequence ID" value="PWY76689.1"/>
    <property type="molecule type" value="Genomic_DNA"/>
</dbReference>
<reference evidence="4" key="1">
    <citation type="submission" date="2016-12" db="EMBL/GenBank/DDBJ databases">
        <title>The genomes of Aspergillus section Nigri reveals drivers in fungal speciation.</title>
        <authorList>
            <consortium name="DOE Joint Genome Institute"/>
            <person name="Vesth T.C."/>
            <person name="Nybo J."/>
            <person name="Theobald S."/>
            <person name="Brandl J."/>
            <person name="Frisvad J.C."/>
            <person name="Nielsen K.F."/>
            <person name="Lyhne E.K."/>
            <person name="Kogle M.E."/>
            <person name="Kuo A."/>
            <person name="Riley R."/>
            <person name="Clum A."/>
            <person name="Nolan M."/>
            <person name="Lipzen A."/>
            <person name="Salamov A."/>
            <person name="Henrissat B."/>
            <person name="Wiebenga A."/>
            <person name="De vries R.P."/>
            <person name="Grigoriev I.V."/>
            <person name="Mortensen U.H."/>
            <person name="Andersen M.R."/>
            <person name="Baker S.E."/>
        </authorList>
    </citation>
    <scope>NUCLEOTIDE SEQUENCE</scope>
    <source>
        <strain evidence="4">CBS 122712</strain>
    </source>
</reference>
<protein>
    <recommendedName>
        <fullName evidence="1">Glucosamine 6-phosphate N-acetyltransferase</fullName>
        <ecNumber evidence="1">2.3.1.4</ecNumber>
    </recommendedName>
</protein>
<organism evidence="4 5">
    <name type="scientific">Aspergillus eucalypticola (strain CBS 122712 / IBT 29274)</name>
    <dbReference type="NCBI Taxonomy" id="1448314"/>
    <lineage>
        <taxon>Eukaryota</taxon>
        <taxon>Fungi</taxon>
        <taxon>Dikarya</taxon>
        <taxon>Ascomycota</taxon>
        <taxon>Pezizomycotina</taxon>
        <taxon>Eurotiomycetes</taxon>
        <taxon>Eurotiomycetidae</taxon>
        <taxon>Eurotiales</taxon>
        <taxon>Aspergillaceae</taxon>
        <taxon>Aspergillus</taxon>
        <taxon>Aspergillus subgen. Circumdati</taxon>
    </lineage>
</organism>
<dbReference type="InterPro" id="IPR000182">
    <property type="entry name" value="GNAT_dom"/>
</dbReference>
<comment type="catalytic activity">
    <reaction evidence="1">
        <text>D-glucosamine 6-phosphate + acetyl-CoA = N-acetyl-D-glucosamine 6-phosphate + CoA + H(+)</text>
        <dbReference type="Rhea" id="RHEA:10292"/>
        <dbReference type="ChEBI" id="CHEBI:15378"/>
        <dbReference type="ChEBI" id="CHEBI:57287"/>
        <dbReference type="ChEBI" id="CHEBI:57288"/>
        <dbReference type="ChEBI" id="CHEBI:57513"/>
        <dbReference type="ChEBI" id="CHEBI:58725"/>
        <dbReference type="EC" id="2.3.1.4"/>
    </reaction>
</comment>
<accession>A0A317VT04</accession>
<evidence type="ECO:0000256" key="1">
    <source>
        <dbReference type="RuleBase" id="RU365086"/>
    </source>
</evidence>
<dbReference type="VEuPathDB" id="FungiDB:BO83DRAFT_407131"/>
<feature type="domain" description="N-acetyltransferase" evidence="3">
    <location>
        <begin position="40"/>
        <end position="228"/>
    </location>
</feature>
<evidence type="ECO:0000313" key="5">
    <source>
        <dbReference type="Proteomes" id="UP000246171"/>
    </source>
</evidence>
<keyword evidence="5" id="KW-1185">Reference proteome</keyword>
<comment type="pathway">
    <text evidence="1">Nucleotide-sugar biosynthesis; UDP-N-acetyl-alpha-D-glucosamine biosynthesis; N-acetyl-alpha-D-glucosamine 1-phosphate from alpha-D-glucosamine 6-phosphate (route I): step 1/2.</text>
</comment>
<evidence type="ECO:0000256" key="2">
    <source>
        <dbReference type="SAM" id="MobiDB-lite"/>
    </source>
</evidence>
<dbReference type="GO" id="GO:0004343">
    <property type="term" value="F:glucosamine 6-phosphate N-acetyltransferase activity"/>
    <property type="evidence" value="ECO:0007669"/>
    <property type="project" value="UniProtKB-UniRule"/>
</dbReference>
<dbReference type="PANTHER" id="PTHR13355:SF11">
    <property type="entry name" value="GLUCOSAMINE 6-PHOSPHATE N-ACETYLTRANSFERASE"/>
    <property type="match status" value="1"/>
</dbReference>
<evidence type="ECO:0000259" key="3">
    <source>
        <dbReference type="PROSITE" id="PS51186"/>
    </source>
</evidence>
<dbReference type="Gene3D" id="3.40.630.30">
    <property type="match status" value="1"/>
</dbReference>
<dbReference type="CDD" id="cd04301">
    <property type="entry name" value="NAT_SF"/>
    <property type="match status" value="1"/>
</dbReference>
<dbReference type="Pfam" id="PF13508">
    <property type="entry name" value="Acetyltransf_7"/>
    <property type="match status" value="1"/>
</dbReference>
<dbReference type="PANTHER" id="PTHR13355">
    <property type="entry name" value="GLUCOSAMINE 6-PHOSPHATE N-ACETYLTRANSFERASE"/>
    <property type="match status" value="1"/>
</dbReference>
<evidence type="ECO:0000313" key="4">
    <source>
        <dbReference type="EMBL" id="PWY76689.1"/>
    </source>
</evidence>
<keyword evidence="1" id="KW-0808">Transferase</keyword>
<comment type="similarity">
    <text evidence="1">Belongs to the acetyltransferase family. GNA1 subfamily.</text>
</comment>
<sequence length="232" mass="26171">MEGREVVVIACHQTTNIHNNRHPTTRTLPQPTTHRPPPTTTLTTPTDPLTTALLIRRDVFIHEQNCTPDGEIDSDDPRSWQWVVYAHHQDTESTPTPVAVIRLVPPPHAPHEILTHPETASSLPKWDLKSEPYVKLTRVAVVKEWRGYGLGRVLVDEALKWAAQNSGEIQRAFRDVAGVEGEWKGLVLVHAQVQVEGMYKRLGFETDEALGRWDEEGIEHVGMWRRVSVGSS</sequence>
<feature type="region of interest" description="Disordered" evidence="2">
    <location>
        <begin position="18"/>
        <end position="46"/>
    </location>
</feature>
<dbReference type="EC" id="2.3.1.4" evidence="1"/>
<dbReference type="InterPro" id="IPR039143">
    <property type="entry name" value="GNPNAT1-like"/>
</dbReference>
<dbReference type="GeneID" id="37055893"/>
<gene>
    <name evidence="4" type="ORF">BO83DRAFT_407131</name>
</gene>
<dbReference type="GO" id="GO:0006048">
    <property type="term" value="P:UDP-N-acetylglucosamine biosynthetic process"/>
    <property type="evidence" value="ECO:0007669"/>
    <property type="project" value="UniProtKB-UniRule"/>
</dbReference>
<dbReference type="AlphaFoldDB" id="A0A317VT04"/>